<dbReference type="EMBL" id="CP002000">
    <property type="protein sequence ID" value="ADJ47368.1"/>
    <property type="molecule type" value="Genomic_DNA"/>
</dbReference>
<name>A0A0H3DBA9_AMYMU</name>
<accession>A0A0H3DBA9</accession>
<dbReference type="KEGG" id="amd:AMED_5615"/>
<dbReference type="Proteomes" id="UP000000328">
    <property type="component" value="Chromosome"/>
</dbReference>
<dbReference type="RefSeq" id="WP_013227426.1">
    <property type="nucleotide sequence ID" value="NC_014318.1"/>
</dbReference>
<dbReference type="HOGENOM" id="CLU_2930936_0_0_11"/>
<gene>
    <name evidence="1" type="ordered locus">AMED_5615</name>
</gene>
<dbReference type="PATRIC" id="fig|749927.5.peg.5827"/>
<proteinExistence type="predicted"/>
<dbReference type="AlphaFoldDB" id="A0A0H3DBA9"/>
<protein>
    <submittedName>
        <fullName evidence="1">Uncharacterized protein</fullName>
    </submittedName>
</protein>
<reference evidence="1 2" key="1">
    <citation type="journal article" date="2010" name="Cell Res.">
        <title>Complete genome sequence of the rifamycin SV-producing Amycolatopsis mediterranei U32 revealed its genetic characteristics in phylogeny and metabolism.</title>
        <authorList>
            <person name="Zhao W."/>
            <person name="Zhong Y."/>
            <person name="Yuan H."/>
            <person name="Wang J."/>
            <person name="Zheng H."/>
            <person name="Wang Y."/>
            <person name="Cen X."/>
            <person name="Xu F."/>
            <person name="Bai J."/>
            <person name="Han X."/>
            <person name="Lu G."/>
            <person name="Zhu Y."/>
            <person name="Shao Z."/>
            <person name="Yan H."/>
            <person name="Li C."/>
            <person name="Peng N."/>
            <person name="Zhang Z."/>
            <person name="Zhang Y."/>
            <person name="Lin W."/>
            <person name="Fan Y."/>
            <person name="Qin Z."/>
            <person name="Hu Y."/>
            <person name="Zhu B."/>
            <person name="Wang S."/>
            <person name="Ding X."/>
            <person name="Zhao G.P."/>
        </authorList>
    </citation>
    <scope>NUCLEOTIDE SEQUENCE [LARGE SCALE GENOMIC DNA]</scope>
    <source>
        <strain evidence="2">U-32</strain>
    </source>
</reference>
<organism evidence="1 2">
    <name type="scientific">Amycolatopsis mediterranei (strain U-32)</name>
    <dbReference type="NCBI Taxonomy" id="749927"/>
    <lineage>
        <taxon>Bacteria</taxon>
        <taxon>Bacillati</taxon>
        <taxon>Actinomycetota</taxon>
        <taxon>Actinomycetes</taxon>
        <taxon>Pseudonocardiales</taxon>
        <taxon>Pseudonocardiaceae</taxon>
        <taxon>Amycolatopsis</taxon>
    </lineage>
</organism>
<sequence length="60" mass="6671">MRFDDRGQTVQLAEHTCGHGRIRFGRDPAQYLIELPLRRATNDGAQVIQWTADGGHPVAA</sequence>
<evidence type="ECO:0000313" key="1">
    <source>
        <dbReference type="EMBL" id="ADJ47368.1"/>
    </source>
</evidence>
<dbReference type="GeneID" id="92873303"/>
<evidence type="ECO:0000313" key="2">
    <source>
        <dbReference type="Proteomes" id="UP000000328"/>
    </source>
</evidence>